<dbReference type="RefSeq" id="WP_010958263.1">
    <property type="nucleotide sequence ID" value="NC_009727.1"/>
</dbReference>
<reference evidence="3 4" key="1">
    <citation type="journal article" date="2009" name="Infect. Immun.">
        <title>Comparative genomics reveal extensive transposon-mediated genomic plasticity and diversity among potential effector proteins within the genus Coxiella.</title>
        <authorList>
            <person name="Beare P.A."/>
            <person name="Unsworth N."/>
            <person name="Andoh M."/>
            <person name="Voth D.E."/>
            <person name="Omsland A."/>
            <person name="Gilk S.D."/>
            <person name="Williams K.P."/>
            <person name="Sobral B.W."/>
            <person name="Kupko J.J.III."/>
            <person name="Porcella S.F."/>
            <person name="Samuel J.E."/>
            <person name="Heinzen R.A."/>
        </authorList>
    </citation>
    <scope>NUCLEOTIDE SEQUENCE [LARGE SCALE GENOMIC DNA]</scope>
    <source>
        <strain evidence="3 4">Dugway 5J108-111</strain>
    </source>
</reference>
<dbReference type="NCBIfam" id="TIGR02607">
    <property type="entry name" value="antidote_HigA"/>
    <property type="match status" value="1"/>
</dbReference>
<dbReference type="KEGG" id="cbd:CBUD_0533"/>
<dbReference type="GO" id="GO:0003677">
    <property type="term" value="F:DNA binding"/>
    <property type="evidence" value="ECO:0007669"/>
    <property type="project" value="UniProtKB-KW"/>
</dbReference>
<dbReference type="HOGENOM" id="CLU_140230_5_1_6"/>
<dbReference type="InterPro" id="IPR001387">
    <property type="entry name" value="Cro/C1-type_HTH"/>
</dbReference>
<dbReference type="CDD" id="cd00093">
    <property type="entry name" value="HTH_XRE"/>
    <property type="match status" value="1"/>
</dbReference>
<dbReference type="InterPro" id="IPR013430">
    <property type="entry name" value="Toxin_antidote_HigA"/>
</dbReference>
<dbReference type="Proteomes" id="UP000008555">
    <property type="component" value="Chromosome"/>
</dbReference>
<dbReference type="InterPro" id="IPR010982">
    <property type="entry name" value="Lambda_DNA-bd_dom_sf"/>
</dbReference>
<proteinExistence type="predicted"/>
<protein>
    <submittedName>
        <fullName evidence="3">Virulence-associated protein I</fullName>
    </submittedName>
</protein>
<dbReference type="PANTHER" id="PTHR36924">
    <property type="entry name" value="ANTITOXIN HIGA-1"/>
    <property type="match status" value="1"/>
</dbReference>
<feature type="domain" description="HTH cro/C1-type" evidence="2">
    <location>
        <begin position="26"/>
        <end position="72"/>
    </location>
</feature>
<organism evidence="3 4">
    <name type="scientific">Coxiella burnetii (strain Dugway 5J108-111)</name>
    <dbReference type="NCBI Taxonomy" id="434922"/>
    <lineage>
        <taxon>Bacteria</taxon>
        <taxon>Pseudomonadati</taxon>
        <taxon>Pseudomonadota</taxon>
        <taxon>Gammaproteobacteria</taxon>
        <taxon>Legionellales</taxon>
        <taxon>Coxiellaceae</taxon>
        <taxon>Coxiella</taxon>
    </lineage>
</organism>
<evidence type="ECO:0000313" key="4">
    <source>
        <dbReference type="Proteomes" id="UP000008555"/>
    </source>
</evidence>
<dbReference type="PANTHER" id="PTHR36924:SF1">
    <property type="entry name" value="ANTITOXIN HIGA-1"/>
    <property type="match status" value="1"/>
</dbReference>
<gene>
    <name evidence="3" type="primary">higA</name>
    <name evidence="3" type="ordered locus">CBUD_0533</name>
</gene>
<accession>A9KBJ5</accession>
<dbReference type="AlphaFoldDB" id="A9KBJ5"/>
<dbReference type="SMART" id="SM00530">
    <property type="entry name" value="HTH_XRE"/>
    <property type="match status" value="1"/>
</dbReference>
<evidence type="ECO:0000313" key="3">
    <source>
        <dbReference type="EMBL" id="ABS77277.2"/>
    </source>
</evidence>
<dbReference type="PROSITE" id="PS50943">
    <property type="entry name" value="HTH_CROC1"/>
    <property type="match status" value="1"/>
</dbReference>
<keyword evidence="1" id="KW-0238">DNA-binding</keyword>
<evidence type="ECO:0000256" key="1">
    <source>
        <dbReference type="ARBA" id="ARBA00023125"/>
    </source>
</evidence>
<evidence type="ECO:0000259" key="2">
    <source>
        <dbReference type="PROSITE" id="PS50943"/>
    </source>
</evidence>
<dbReference type="Gene3D" id="1.10.260.40">
    <property type="entry name" value="lambda repressor-like DNA-binding domains"/>
    <property type="match status" value="1"/>
</dbReference>
<name>A9KBJ5_COXBN</name>
<sequence>MKMAANRMRPIHPGEILAEELGFLDKMSANQLAKHLAIPTNRVTAILNGARSITADTALRLAKFFGTTPEFWLNLQDAYDIKMALKKSGKKIEKEVTPYDQAA</sequence>
<dbReference type="Pfam" id="PF01381">
    <property type="entry name" value="HTH_3"/>
    <property type="match status" value="1"/>
</dbReference>
<dbReference type="EMBL" id="CP000733">
    <property type="protein sequence ID" value="ABS77277.2"/>
    <property type="molecule type" value="Genomic_DNA"/>
</dbReference>
<dbReference type="SUPFAM" id="SSF47413">
    <property type="entry name" value="lambda repressor-like DNA-binding domains"/>
    <property type="match status" value="1"/>
</dbReference>
<dbReference type="SMR" id="A9KBJ5"/>